<dbReference type="InterPro" id="IPR000073">
    <property type="entry name" value="AB_hydrolase_1"/>
</dbReference>
<dbReference type="PRINTS" id="PR00412">
    <property type="entry name" value="EPOXHYDRLASE"/>
</dbReference>
<dbReference type="SUPFAM" id="SSF53474">
    <property type="entry name" value="alpha/beta-Hydrolases"/>
    <property type="match status" value="1"/>
</dbReference>
<dbReference type="InterPro" id="IPR029058">
    <property type="entry name" value="AB_hydrolase_fold"/>
</dbReference>
<dbReference type="AlphaFoldDB" id="A0A1C0AI70"/>
<name>A0A1C0AI70_9ACTN</name>
<dbReference type="InterPro" id="IPR050471">
    <property type="entry name" value="AB_hydrolase"/>
</dbReference>
<dbReference type="Pfam" id="PF00561">
    <property type="entry name" value="Abhydrolase_1"/>
    <property type="match status" value="1"/>
</dbReference>
<dbReference type="Proteomes" id="UP000093501">
    <property type="component" value="Unassembled WGS sequence"/>
</dbReference>
<protein>
    <submittedName>
        <fullName evidence="2">Uncharacterized protein</fullName>
    </submittedName>
</protein>
<dbReference type="PRINTS" id="PR00111">
    <property type="entry name" value="ABHYDROLASE"/>
</dbReference>
<organism evidence="2 3">
    <name type="scientific">Tessaracoccus lapidicaptus</name>
    <dbReference type="NCBI Taxonomy" id="1427523"/>
    <lineage>
        <taxon>Bacteria</taxon>
        <taxon>Bacillati</taxon>
        <taxon>Actinomycetota</taxon>
        <taxon>Actinomycetes</taxon>
        <taxon>Propionibacteriales</taxon>
        <taxon>Propionibacteriaceae</taxon>
        <taxon>Tessaracoccus</taxon>
    </lineage>
</organism>
<dbReference type="PANTHER" id="PTHR43433">
    <property type="entry name" value="HYDROLASE, ALPHA/BETA FOLD FAMILY PROTEIN"/>
    <property type="match status" value="1"/>
</dbReference>
<keyword evidence="1" id="KW-0560">Oxidoreductase</keyword>
<dbReference type="PANTHER" id="PTHR43433:SF4">
    <property type="entry name" value="NON-HEME CHLOROPEROXIDASE-RELATED"/>
    <property type="match status" value="1"/>
</dbReference>
<keyword evidence="1" id="KW-0575">Peroxidase</keyword>
<sequence>MPTFTTADDVRLHYTDTGGPGRPLVLVHGWPLSGQAFARNIPAFVEAGLRVIAYDRRGFGRSDKPDTEVDYDLLADDLAGLIGHLDLHGAVLLGFSMGGGEVARYFTRHGSSRIAGAVFSGSITPALCITDDNPDGAMPFDGFQGMADQCAEDRDGFLEQFVTWFYSTSDGGLQVDDDVRARAVEIARQSDPRMAVDTILLWATDLRADCHAIDVPTLVIHGDGDINVPIDKSSRRMADFVPDSELVVIHGGPHGVNDSHAEHWEREIIGFIGSAVDR</sequence>
<evidence type="ECO:0000256" key="1">
    <source>
        <dbReference type="ARBA" id="ARBA00022559"/>
    </source>
</evidence>
<comment type="caution">
    <text evidence="2">The sequence shown here is derived from an EMBL/GenBank/DDBJ whole genome shotgun (WGS) entry which is preliminary data.</text>
</comment>
<evidence type="ECO:0000313" key="2">
    <source>
        <dbReference type="EMBL" id="OCL31760.1"/>
    </source>
</evidence>
<dbReference type="Gene3D" id="3.40.50.1820">
    <property type="entry name" value="alpha/beta hydrolase"/>
    <property type="match status" value="1"/>
</dbReference>
<gene>
    <name evidence="2" type="ORF">BCR15_09045</name>
</gene>
<dbReference type="RefSeq" id="WP_068752537.1">
    <property type="nucleotide sequence ID" value="NZ_LR214441.1"/>
</dbReference>
<reference evidence="3" key="1">
    <citation type="submission" date="2016-07" db="EMBL/GenBank/DDBJ databases">
        <authorList>
            <person name="Florea S."/>
            <person name="Webb J.S."/>
            <person name="Jaromczyk J."/>
            <person name="Schardl C.L."/>
        </authorList>
    </citation>
    <scope>NUCLEOTIDE SEQUENCE [LARGE SCALE GENOMIC DNA]</scope>
    <source>
        <strain evidence="3">IPBSL-7</strain>
    </source>
</reference>
<dbReference type="InterPro" id="IPR000639">
    <property type="entry name" value="Epox_hydrolase-like"/>
</dbReference>
<keyword evidence="3" id="KW-1185">Reference proteome</keyword>
<evidence type="ECO:0000313" key="3">
    <source>
        <dbReference type="Proteomes" id="UP000093501"/>
    </source>
</evidence>
<accession>A0A1C0AI70</accession>
<dbReference type="EMBL" id="MBQD01000025">
    <property type="protein sequence ID" value="OCL31760.1"/>
    <property type="molecule type" value="Genomic_DNA"/>
</dbReference>
<proteinExistence type="predicted"/>
<dbReference type="GO" id="GO:0004601">
    <property type="term" value="F:peroxidase activity"/>
    <property type="evidence" value="ECO:0007669"/>
    <property type="project" value="UniProtKB-KW"/>
</dbReference>